<reference evidence="2 3" key="1">
    <citation type="journal article" date="2024" name="BMC Genomics">
        <title>De novo assembly and annotation of Popillia japonica's genome with initial clues to its potential as an invasive pest.</title>
        <authorList>
            <person name="Cucini C."/>
            <person name="Boschi S."/>
            <person name="Funari R."/>
            <person name="Cardaioli E."/>
            <person name="Iannotti N."/>
            <person name="Marturano G."/>
            <person name="Paoli F."/>
            <person name="Bruttini M."/>
            <person name="Carapelli A."/>
            <person name="Frati F."/>
            <person name="Nardi F."/>
        </authorList>
    </citation>
    <scope>NUCLEOTIDE SEQUENCE [LARGE SCALE GENOMIC DNA]</scope>
    <source>
        <strain evidence="2">DMR45628</strain>
    </source>
</reference>
<evidence type="ECO:0000313" key="2">
    <source>
        <dbReference type="EMBL" id="KAK9744122.1"/>
    </source>
</evidence>
<feature type="compositionally biased region" description="Polar residues" evidence="1">
    <location>
        <begin position="93"/>
        <end position="105"/>
    </location>
</feature>
<gene>
    <name evidence="2" type="ORF">QE152_g8077</name>
</gene>
<comment type="caution">
    <text evidence="2">The sequence shown here is derived from an EMBL/GenBank/DDBJ whole genome shotgun (WGS) entry which is preliminary data.</text>
</comment>
<evidence type="ECO:0000313" key="3">
    <source>
        <dbReference type="Proteomes" id="UP001458880"/>
    </source>
</evidence>
<keyword evidence="3" id="KW-1185">Reference proteome</keyword>
<dbReference type="EMBL" id="JASPKY010000062">
    <property type="protein sequence ID" value="KAK9744122.1"/>
    <property type="molecule type" value="Genomic_DNA"/>
</dbReference>
<sequence>MLVQREHIAAVRYNIKSELTDLYQLQPFHMVRNKCRIRDKISPLPTGRFALPYQLQPFHMVRNKCRIRDKISPLPTGRFALPSIPKNDDDDVASQSSGCGSNTEL</sequence>
<dbReference type="AlphaFoldDB" id="A0AAW1MD06"/>
<protein>
    <submittedName>
        <fullName evidence="2">Uncharacterized protein</fullName>
    </submittedName>
</protein>
<proteinExistence type="predicted"/>
<organism evidence="2 3">
    <name type="scientific">Popillia japonica</name>
    <name type="common">Japanese beetle</name>
    <dbReference type="NCBI Taxonomy" id="7064"/>
    <lineage>
        <taxon>Eukaryota</taxon>
        <taxon>Metazoa</taxon>
        <taxon>Ecdysozoa</taxon>
        <taxon>Arthropoda</taxon>
        <taxon>Hexapoda</taxon>
        <taxon>Insecta</taxon>
        <taxon>Pterygota</taxon>
        <taxon>Neoptera</taxon>
        <taxon>Endopterygota</taxon>
        <taxon>Coleoptera</taxon>
        <taxon>Polyphaga</taxon>
        <taxon>Scarabaeiformia</taxon>
        <taxon>Scarabaeidae</taxon>
        <taxon>Rutelinae</taxon>
        <taxon>Popillia</taxon>
    </lineage>
</organism>
<evidence type="ECO:0000256" key="1">
    <source>
        <dbReference type="SAM" id="MobiDB-lite"/>
    </source>
</evidence>
<accession>A0AAW1MD06</accession>
<feature type="region of interest" description="Disordered" evidence="1">
    <location>
        <begin position="78"/>
        <end position="105"/>
    </location>
</feature>
<name>A0AAW1MD06_POPJA</name>
<dbReference type="Proteomes" id="UP001458880">
    <property type="component" value="Unassembled WGS sequence"/>
</dbReference>